<dbReference type="Gene3D" id="4.10.1000.10">
    <property type="entry name" value="Zinc finger, CCCH-type"/>
    <property type="match status" value="2"/>
</dbReference>
<dbReference type="VEuPathDB" id="TrichDB:TVAGG3_0959040"/>
<dbReference type="OrthoDB" id="1914176at2759"/>
<proteinExistence type="predicted"/>
<gene>
    <name evidence="11" type="ORF">TVAG_047060</name>
</gene>
<keyword evidence="7" id="KW-0694">RNA-binding</keyword>
<protein>
    <recommendedName>
        <fullName evidence="10">C3H1-type domain-containing protein</fullName>
    </recommendedName>
</protein>
<comment type="subcellular location">
    <subcellularLocation>
        <location evidence="1">Nucleus</location>
    </subcellularLocation>
</comment>
<keyword evidence="3 9" id="KW-0479">Metal-binding</keyword>
<sequence>MWYFHNLQNQQQSLEFKFESVLKEVDQNEENDLKDYINKLSKKDRNSFHQVVCDKWVNTHCVHGDRCQSLHEYDIDRMKKCQFWEKYHECSNKFECIFRHELTDRIGTDCQYYIRGYCKHGDKCKRKHTPRDAVCLNYLAGFCPDGPKCLFAHPKWIDDSGIDKNV</sequence>
<keyword evidence="5 9" id="KW-0863">Zinc-finger</keyword>
<dbReference type="Proteomes" id="UP000001542">
    <property type="component" value="Unassembled WGS sequence"/>
</dbReference>
<evidence type="ECO:0000256" key="8">
    <source>
        <dbReference type="ARBA" id="ARBA00023242"/>
    </source>
</evidence>
<evidence type="ECO:0000256" key="6">
    <source>
        <dbReference type="ARBA" id="ARBA00022833"/>
    </source>
</evidence>
<dbReference type="FunFam" id="4.10.1000.10:FF:000097">
    <property type="entry name" value="Uncharacterized protein"/>
    <property type="match status" value="1"/>
</dbReference>
<evidence type="ECO:0000259" key="10">
    <source>
        <dbReference type="PROSITE" id="PS50103"/>
    </source>
</evidence>
<dbReference type="RefSeq" id="XP_001322507.1">
    <property type="nucleotide sequence ID" value="XM_001322472.1"/>
</dbReference>
<dbReference type="GO" id="GO:0008270">
    <property type="term" value="F:zinc ion binding"/>
    <property type="evidence" value="ECO:0007669"/>
    <property type="project" value="UniProtKB-KW"/>
</dbReference>
<evidence type="ECO:0000256" key="2">
    <source>
        <dbReference type="ARBA" id="ARBA00022664"/>
    </source>
</evidence>
<dbReference type="Pfam" id="PF00642">
    <property type="entry name" value="zf-CCCH"/>
    <property type="match status" value="2"/>
</dbReference>
<dbReference type="PANTHER" id="PTHR23102:SF24">
    <property type="entry name" value="CLEAVAGE AND POLYADENYLATION SPECIFICITY FACTOR SUBUNIT 4"/>
    <property type="match status" value="1"/>
</dbReference>
<keyword evidence="12" id="KW-1185">Reference proteome</keyword>
<dbReference type="GO" id="GO:0003723">
    <property type="term" value="F:RNA binding"/>
    <property type="evidence" value="ECO:0007669"/>
    <property type="project" value="UniProtKB-KW"/>
</dbReference>
<dbReference type="InterPro" id="IPR045348">
    <property type="entry name" value="CPSF4/Yth1"/>
</dbReference>
<keyword evidence="6 9" id="KW-0862">Zinc</keyword>
<dbReference type="PROSITE" id="PS50103">
    <property type="entry name" value="ZF_C3H1"/>
    <property type="match status" value="4"/>
</dbReference>
<organism evidence="11 12">
    <name type="scientific">Trichomonas vaginalis (strain ATCC PRA-98 / G3)</name>
    <dbReference type="NCBI Taxonomy" id="412133"/>
    <lineage>
        <taxon>Eukaryota</taxon>
        <taxon>Metamonada</taxon>
        <taxon>Parabasalia</taxon>
        <taxon>Trichomonadida</taxon>
        <taxon>Trichomonadidae</taxon>
        <taxon>Trichomonas</taxon>
    </lineage>
</organism>
<feature type="zinc finger region" description="C3H1-type" evidence="9">
    <location>
        <begin position="75"/>
        <end position="103"/>
    </location>
</feature>
<dbReference type="EMBL" id="DS113341">
    <property type="protein sequence ID" value="EAY10284.1"/>
    <property type="molecule type" value="Genomic_DNA"/>
</dbReference>
<evidence type="ECO:0000256" key="3">
    <source>
        <dbReference type="ARBA" id="ARBA00022723"/>
    </source>
</evidence>
<name>A2EAT1_TRIV3</name>
<feature type="domain" description="C3H1-type" evidence="10">
    <location>
        <begin position="75"/>
        <end position="103"/>
    </location>
</feature>
<dbReference type="AlphaFoldDB" id="A2EAT1"/>
<feature type="zinc finger region" description="C3H1-type" evidence="9">
    <location>
        <begin position="129"/>
        <end position="156"/>
    </location>
</feature>
<dbReference type="OMA" id="WEKYHEC"/>
<feature type="zinc finger region" description="C3H1-type" evidence="9">
    <location>
        <begin position="47"/>
        <end position="74"/>
    </location>
</feature>
<evidence type="ECO:0000256" key="1">
    <source>
        <dbReference type="ARBA" id="ARBA00004123"/>
    </source>
</evidence>
<dbReference type="SMART" id="SM00356">
    <property type="entry name" value="ZnF_C3H1"/>
    <property type="match status" value="4"/>
</dbReference>
<dbReference type="PANTHER" id="PTHR23102">
    <property type="entry name" value="CLEAVAGE AND POLYADENYLATION SPECIFICITY FACTOR SUBUNIT 4-RELATED"/>
    <property type="match status" value="1"/>
</dbReference>
<reference evidence="11" key="1">
    <citation type="submission" date="2006-10" db="EMBL/GenBank/DDBJ databases">
        <authorList>
            <person name="Amadeo P."/>
            <person name="Zhao Q."/>
            <person name="Wortman J."/>
            <person name="Fraser-Liggett C."/>
            <person name="Carlton J."/>
        </authorList>
    </citation>
    <scope>NUCLEOTIDE SEQUENCE</scope>
    <source>
        <strain evidence="11">G3</strain>
    </source>
</reference>
<evidence type="ECO:0000313" key="11">
    <source>
        <dbReference type="EMBL" id="EAY10284.1"/>
    </source>
</evidence>
<evidence type="ECO:0000313" key="12">
    <source>
        <dbReference type="Proteomes" id="UP000001542"/>
    </source>
</evidence>
<feature type="domain" description="C3H1-type" evidence="10">
    <location>
        <begin position="129"/>
        <end position="156"/>
    </location>
</feature>
<dbReference type="KEGG" id="tva:4768217"/>
<dbReference type="InParanoid" id="A2EAT1"/>
<evidence type="ECO:0000256" key="4">
    <source>
        <dbReference type="ARBA" id="ARBA00022737"/>
    </source>
</evidence>
<dbReference type="VEuPathDB" id="TrichDB:TVAG_047060"/>
<dbReference type="SMR" id="A2EAT1"/>
<dbReference type="FunCoup" id="A2EAT1">
    <property type="interactions" value="83"/>
</dbReference>
<dbReference type="GO" id="GO:0005634">
    <property type="term" value="C:nucleus"/>
    <property type="evidence" value="ECO:0007669"/>
    <property type="project" value="UniProtKB-SubCell"/>
</dbReference>
<feature type="domain" description="C3H1-type" evidence="10">
    <location>
        <begin position="47"/>
        <end position="74"/>
    </location>
</feature>
<evidence type="ECO:0000256" key="7">
    <source>
        <dbReference type="ARBA" id="ARBA00022884"/>
    </source>
</evidence>
<keyword evidence="4" id="KW-0677">Repeat</keyword>
<feature type="domain" description="C3H1-type" evidence="10">
    <location>
        <begin position="109"/>
        <end position="128"/>
    </location>
</feature>
<reference evidence="11" key="2">
    <citation type="journal article" date="2007" name="Science">
        <title>Draft genome sequence of the sexually transmitted pathogen Trichomonas vaginalis.</title>
        <authorList>
            <person name="Carlton J.M."/>
            <person name="Hirt R.P."/>
            <person name="Silva J.C."/>
            <person name="Delcher A.L."/>
            <person name="Schatz M."/>
            <person name="Zhao Q."/>
            <person name="Wortman J.R."/>
            <person name="Bidwell S.L."/>
            <person name="Alsmark U.C.M."/>
            <person name="Besteiro S."/>
            <person name="Sicheritz-Ponten T."/>
            <person name="Noel C.J."/>
            <person name="Dacks J.B."/>
            <person name="Foster P.G."/>
            <person name="Simillion C."/>
            <person name="Van de Peer Y."/>
            <person name="Miranda-Saavedra D."/>
            <person name="Barton G.J."/>
            <person name="Westrop G.D."/>
            <person name="Mueller S."/>
            <person name="Dessi D."/>
            <person name="Fiori P.L."/>
            <person name="Ren Q."/>
            <person name="Paulsen I."/>
            <person name="Zhang H."/>
            <person name="Bastida-Corcuera F.D."/>
            <person name="Simoes-Barbosa A."/>
            <person name="Brown M.T."/>
            <person name="Hayes R.D."/>
            <person name="Mukherjee M."/>
            <person name="Okumura C.Y."/>
            <person name="Schneider R."/>
            <person name="Smith A.J."/>
            <person name="Vanacova S."/>
            <person name="Villalvazo M."/>
            <person name="Haas B.J."/>
            <person name="Pertea M."/>
            <person name="Feldblyum T.V."/>
            <person name="Utterback T.R."/>
            <person name="Shu C.L."/>
            <person name="Osoegawa K."/>
            <person name="de Jong P.J."/>
            <person name="Hrdy I."/>
            <person name="Horvathova L."/>
            <person name="Zubacova Z."/>
            <person name="Dolezal P."/>
            <person name="Malik S.B."/>
            <person name="Logsdon J.M. Jr."/>
            <person name="Henze K."/>
            <person name="Gupta A."/>
            <person name="Wang C.C."/>
            <person name="Dunne R.L."/>
            <person name="Upcroft J.A."/>
            <person name="Upcroft P."/>
            <person name="White O."/>
            <person name="Salzberg S.L."/>
            <person name="Tang P."/>
            <person name="Chiu C.-H."/>
            <person name="Lee Y.-S."/>
            <person name="Embley T.M."/>
            <person name="Coombs G.H."/>
            <person name="Mottram J.C."/>
            <person name="Tachezy J."/>
            <person name="Fraser-Liggett C.M."/>
            <person name="Johnson P.J."/>
        </authorList>
    </citation>
    <scope>NUCLEOTIDE SEQUENCE [LARGE SCALE GENOMIC DNA]</scope>
    <source>
        <strain evidence="11">G3</strain>
    </source>
</reference>
<dbReference type="InterPro" id="IPR000571">
    <property type="entry name" value="Znf_CCCH"/>
</dbReference>
<dbReference type="InterPro" id="IPR036855">
    <property type="entry name" value="Znf_CCCH_sf"/>
</dbReference>
<keyword evidence="2" id="KW-0507">mRNA processing</keyword>
<dbReference type="SUPFAM" id="SSF90229">
    <property type="entry name" value="CCCH zinc finger"/>
    <property type="match status" value="1"/>
</dbReference>
<feature type="zinc finger region" description="C3H1-type" evidence="9">
    <location>
        <begin position="109"/>
        <end position="128"/>
    </location>
</feature>
<keyword evidence="8" id="KW-0539">Nucleus</keyword>
<dbReference type="STRING" id="5722.A2EAT1"/>
<evidence type="ECO:0000256" key="9">
    <source>
        <dbReference type="PROSITE-ProRule" id="PRU00723"/>
    </source>
</evidence>
<dbReference type="eggNOG" id="KOG1040">
    <property type="taxonomic scope" value="Eukaryota"/>
</dbReference>
<accession>A2EAT1</accession>
<evidence type="ECO:0000256" key="5">
    <source>
        <dbReference type="ARBA" id="ARBA00022771"/>
    </source>
</evidence>
<dbReference type="GO" id="GO:0006397">
    <property type="term" value="P:mRNA processing"/>
    <property type="evidence" value="ECO:0007669"/>
    <property type="project" value="UniProtKB-KW"/>
</dbReference>